<proteinExistence type="predicted"/>
<dbReference type="Proteomes" id="UP000826195">
    <property type="component" value="Unassembled WGS sequence"/>
</dbReference>
<evidence type="ECO:0000313" key="2">
    <source>
        <dbReference type="EMBL" id="KAH0546241.1"/>
    </source>
</evidence>
<evidence type="ECO:0000313" key="3">
    <source>
        <dbReference type="Proteomes" id="UP000826195"/>
    </source>
</evidence>
<organism evidence="2 3">
    <name type="scientific">Cotesia glomerata</name>
    <name type="common">Lepidopteran parasitic wasp</name>
    <name type="synonym">Apanteles glomeratus</name>
    <dbReference type="NCBI Taxonomy" id="32391"/>
    <lineage>
        <taxon>Eukaryota</taxon>
        <taxon>Metazoa</taxon>
        <taxon>Ecdysozoa</taxon>
        <taxon>Arthropoda</taxon>
        <taxon>Hexapoda</taxon>
        <taxon>Insecta</taxon>
        <taxon>Pterygota</taxon>
        <taxon>Neoptera</taxon>
        <taxon>Endopterygota</taxon>
        <taxon>Hymenoptera</taxon>
        <taxon>Apocrita</taxon>
        <taxon>Ichneumonoidea</taxon>
        <taxon>Braconidae</taxon>
        <taxon>Microgastrinae</taxon>
        <taxon>Cotesia</taxon>
    </lineage>
</organism>
<dbReference type="EMBL" id="JAHXZJ010002237">
    <property type="protein sequence ID" value="KAH0546241.1"/>
    <property type="molecule type" value="Genomic_DNA"/>
</dbReference>
<gene>
    <name evidence="2" type="ORF">KQX54_007478</name>
</gene>
<name>A0AAV7I819_COTGL</name>
<accession>A0AAV7I819</accession>
<reference evidence="2 3" key="1">
    <citation type="journal article" date="2021" name="J. Hered.">
        <title>A chromosome-level genome assembly of the parasitoid wasp, Cotesia glomerata (Hymenoptera: Braconidae).</title>
        <authorList>
            <person name="Pinto B.J."/>
            <person name="Weis J.J."/>
            <person name="Gamble T."/>
            <person name="Ode P.J."/>
            <person name="Paul R."/>
            <person name="Zaspel J.M."/>
        </authorList>
    </citation>
    <scope>NUCLEOTIDE SEQUENCE [LARGE SCALE GENOMIC DNA]</scope>
    <source>
        <strain evidence="2">CgM1</strain>
    </source>
</reference>
<feature type="compositionally biased region" description="Basic and acidic residues" evidence="1">
    <location>
        <begin position="112"/>
        <end position="141"/>
    </location>
</feature>
<keyword evidence="3" id="KW-1185">Reference proteome</keyword>
<comment type="caution">
    <text evidence="2">The sequence shown here is derived from an EMBL/GenBank/DDBJ whole genome shotgun (WGS) entry which is preliminary data.</text>
</comment>
<protein>
    <submittedName>
        <fullName evidence="2">Uncharacterized protein</fullName>
    </submittedName>
</protein>
<dbReference type="AlphaFoldDB" id="A0AAV7I819"/>
<feature type="region of interest" description="Disordered" evidence="1">
    <location>
        <begin position="108"/>
        <end position="150"/>
    </location>
</feature>
<sequence>MKPTDSWMPEVCWTKHARDVHLNIHQEEITRIAPGFQRRHFLPPLAENEGAVAVAGCVVYGYLFHCEQSHSPSFVRALVGSRDYRPPIYVSGDVHSRPHPLVSMLLASHQGSEQDRRMKRVPSPERNEDNTTKTSKGDRKAGLSGKTSLTNTLTTASSRCEQREYIITMSRRLVLRRSRYSWIGTCTGGSSPSPDNSRL</sequence>
<evidence type="ECO:0000256" key="1">
    <source>
        <dbReference type="SAM" id="MobiDB-lite"/>
    </source>
</evidence>